<dbReference type="PANTHER" id="PTHR43968:SF6">
    <property type="entry name" value="GLUTATHIONE S-TRANSFERASE OMEGA"/>
    <property type="match status" value="1"/>
</dbReference>
<dbReference type="SUPFAM" id="SSF47616">
    <property type="entry name" value="GST C-terminal domain-like"/>
    <property type="match status" value="1"/>
</dbReference>
<dbReference type="PROSITE" id="PS50404">
    <property type="entry name" value="GST_NTER"/>
    <property type="match status" value="1"/>
</dbReference>
<dbReference type="CDD" id="cd03205">
    <property type="entry name" value="GST_C_6"/>
    <property type="match status" value="1"/>
</dbReference>
<dbReference type="OrthoDB" id="8634103at2"/>
<dbReference type="InterPro" id="IPR050983">
    <property type="entry name" value="GST_Omega/HSP26"/>
</dbReference>
<proteinExistence type="predicted"/>
<dbReference type="Pfam" id="PF13410">
    <property type="entry name" value="GST_C_2"/>
    <property type="match status" value="1"/>
</dbReference>
<gene>
    <name evidence="3" type="ORF">GHK24_02110</name>
</gene>
<dbReference type="Proteomes" id="UP000480275">
    <property type="component" value="Unassembled WGS sequence"/>
</dbReference>
<dbReference type="CDD" id="cd03049">
    <property type="entry name" value="GST_N_3"/>
    <property type="match status" value="1"/>
</dbReference>
<evidence type="ECO:0000259" key="2">
    <source>
        <dbReference type="PROSITE" id="PS50405"/>
    </source>
</evidence>
<name>A0A6L5JT60_RHOTE</name>
<evidence type="ECO:0000313" key="4">
    <source>
        <dbReference type="Proteomes" id="UP000480275"/>
    </source>
</evidence>
<evidence type="ECO:0000313" key="3">
    <source>
        <dbReference type="EMBL" id="MQY50573.1"/>
    </source>
</evidence>
<dbReference type="InterPro" id="IPR036282">
    <property type="entry name" value="Glutathione-S-Trfase_C_sf"/>
</dbReference>
<dbReference type="SFLD" id="SFLDG00358">
    <property type="entry name" value="Main_(cytGST)"/>
    <property type="match status" value="1"/>
</dbReference>
<dbReference type="Gene3D" id="3.40.30.10">
    <property type="entry name" value="Glutaredoxin"/>
    <property type="match status" value="1"/>
</dbReference>
<dbReference type="NCBIfam" id="NF007682">
    <property type="entry name" value="PRK10357.1"/>
    <property type="match status" value="1"/>
</dbReference>
<dbReference type="InterPro" id="IPR036249">
    <property type="entry name" value="Thioredoxin-like_sf"/>
</dbReference>
<dbReference type="AlphaFoldDB" id="A0A6L5JT60"/>
<protein>
    <submittedName>
        <fullName evidence="3">Glutathione S-transferase</fullName>
    </submittedName>
</protein>
<accession>A0A6L5JT60</accession>
<dbReference type="SUPFAM" id="SSF52833">
    <property type="entry name" value="Thioredoxin-like"/>
    <property type="match status" value="1"/>
</dbReference>
<dbReference type="Gene3D" id="1.20.1050.10">
    <property type="match status" value="1"/>
</dbReference>
<reference evidence="3 4" key="1">
    <citation type="submission" date="2019-10" db="EMBL/GenBank/DDBJ databases">
        <title>Whole-genome sequence of the purple nonsulfur photosynthetic bacterium Rhodocyclus tenuis.</title>
        <authorList>
            <person name="Kyndt J.A."/>
            <person name="Meyer T.E."/>
        </authorList>
    </citation>
    <scope>NUCLEOTIDE SEQUENCE [LARGE SCALE GENOMIC DNA]</scope>
    <source>
        <strain evidence="3 4">DSM 110</strain>
    </source>
</reference>
<dbReference type="InterPro" id="IPR004045">
    <property type="entry name" value="Glutathione_S-Trfase_N"/>
</dbReference>
<dbReference type="GO" id="GO:0005737">
    <property type="term" value="C:cytoplasm"/>
    <property type="evidence" value="ECO:0007669"/>
    <property type="project" value="TreeGrafter"/>
</dbReference>
<dbReference type="Pfam" id="PF13409">
    <property type="entry name" value="GST_N_2"/>
    <property type="match status" value="1"/>
</dbReference>
<dbReference type="SFLD" id="SFLDS00019">
    <property type="entry name" value="Glutathione_Transferase_(cytos"/>
    <property type="match status" value="1"/>
</dbReference>
<organism evidence="3 4">
    <name type="scientific">Rhodocyclus tenuis</name>
    <name type="common">Rhodospirillum tenue</name>
    <dbReference type="NCBI Taxonomy" id="1066"/>
    <lineage>
        <taxon>Bacteria</taxon>
        <taxon>Pseudomonadati</taxon>
        <taxon>Pseudomonadota</taxon>
        <taxon>Betaproteobacteria</taxon>
        <taxon>Rhodocyclales</taxon>
        <taxon>Rhodocyclaceae</taxon>
        <taxon>Rhodocyclus</taxon>
    </lineage>
</organism>
<evidence type="ECO:0000259" key="1">
    <source>
        <dbReference type="PROSITE" id="PS50404"/>
    </source>
</evidence>
<feature type="domain" description="GST N-terminal" evidence="1">
    <location>
        <begin position="1"/>
        <end position="78"/>
    </location>
</feature>
<dbReference type="InterPro" id="IPR040079">
    <property type="entry name" value="Glutathione_S-Trfase"/>
</dbReference>
<dbReference type="InterPro" id="IPR010987">
    <property type="entry name" value="Glutathione-S-Trfase_C-like"/>
</dbReference>
<feature type="domain" description="GST C-terminal" evidence="2">
    <location>
        <begin position="83"/>
        <end position="202"/>
    </location>
</feature>
<sequence>MKLIGSLTSPFARKVRVVLAEKKIEVEFAIESPWVPGNHVADANPLGKIPALVLDDETVLFDSRVIVECLDNVTPNNKLMPAPNRERTEVKRWEALADGVADAAALIFLERKRPEAHRDAAWIARQKEKIDRGLAFMAEQLGEDAWCMGTHFSLADIATGATLGYLAFRFPEIEWRETHANLGRLYDKLMQRQSFIDTVPSE</sequence>
<dbReference type="PANTHER" id="PTHR43968">
    <property type="match status" value="1"/>
</dbReference>
<dbReference type="EMBL" id="WIXJ01000001">
    <property type="protein sequence ID" value="MQY50573.1"/>
    <property type="molecule type" value="Genomic_DNA"/>
</dbReference>
<dbReference type="PROSITE" id="PS50405">
    <property type="entry name" value="GST_CTER"/>
    <property type="match status" value="1"/>
</dbReference>
<comment type="caution">
    <text evidence="3">The sequence shown here is derived from an EMBL/GenBank/DDBJ whole genome shotgun (WGS) entry which is preliminary data.</text>
</comment>